<dbReference type="GO" id="GO:0035735">
    <property type="term" value="P:intraciliary transport involved in cilium assembly"/>
    <property type="evidence" value="ECO:0007669"/>
    <property type="project" value="InterPro"/>
</dbReference>
<organism evidence="2 3">
    <name type="scientific">Rhamnusium bicolor</name>
    <dbReference type="NCBI Taxonomy" id="1586634"/>
    <lineage>
        <taxon>Eukaryota</taxon>
        <taxon>Metazoa</taxon>
        <taxon>Ecdysozoa</taxon>
        <taxon>Arthropoda</taxon>
        <taxon>Hexapoda</taxon>
        <taxon>Insecta</taxon>
        <taxon>Pterygota</taxon>
        <taxon>Neoptera</taxon>
        <taxon>Endopterygota</taxon>
        <taxon>Coleoptera</taxon>
        <taxon>Polyphaga</taxon>
        <taxon>Cucujiformia</taxon>
        <taxon>Chrysomeloidea</taxon>
        <taxon>Cerambycidae</taxon>
        <taxon>Lepturinae</taxon>
        <taxon>Rhagiini</taxon>
        <taxon>Rhamnusium</taxon>
    </lineage>
</organism>
<name>A0AAV8WLD1_9CUCU</name>
<evidence type="ECO:0000256" key="1">
    <source>
        <dbReference type="SAM" id="Coils"/>
    </source>
</evidence>
<feature type="coiled-coil region" evidence="1">
    <location>
        <begin position="55"/>
        <end position="82"/>
    </location>
</feature>
<dbReference type="GO" id="GO:0010824">
    <property type="term" value="P:regulation of centrosome duplication"/>
    <property type="evidence" value="ECO:0007669"/>
    <property type="project" value="TreeGrafter"/>
</dbReference>
<evidence type="ECO:0000313" key="3">
    <source>
        <dbReference type="Proteomes" id="UP001162156"/>
    </source>
</evidence>
<proteinExistence type="predicted"/>
<dbReference type="InterPro" id="IPR030465">
    <property type="entry name" value="CEP131"/>
</dbReference>
<dbReference type="Proteomes" id="UP001162156">
    <property type="component" value="Unassembled WGS sequence"/>
</dbReference>
<dbReference type="GO" id="GO:0034451">
    <property type="term" value="C:centriolar satellite"/>
    <property type="evidence" value="ECO:0007669"/>
    <property type="project" value="TreeGrafter"/>
</dbReference>
<dbReference type="PANTHER" id="PTHR31540">
    <property type="entry name" value="CENTROSOMAL PROTEIN OF 131 KDA"/>
    <property type="match status" value="1"/>
</dbReference>
<sequence>MSDVIIRRHSNELKLLRESAQIEYETWQNNFKKQQAMILTEKENAIREQYRKERDKEIEAVIERLENEASENKKQLEQSTDNRIR</sequence>
<protein>
    <submittedName>
        <fullName evidence="2">Uncharacterized protein</fullName>
    </submittedName>
</protein>
<dbReference type="PANTHER" id="PTHR31540:SF1">
    <property type="entry name" value="CENTROSOMAL PROTEIN OF 131 KDA"/>
    <property type="match status" value="1"/>
</dbReference>
<keyword evidence="3" id="KW-1185">Reference proteome</keyword>
<reference evidence="2" key="1">
    <citation type="journal article" date="2023" name="Insect Mol. Biol.">
        <title>Genome sequencing provides insights into the evolution of gene families encoding plant cell wall-degrading enzymes in longhorned beetles.</title>
        <authorList>
            <person name="Shin N.R."/>
            <person name="Okamura Y."/>
            <person name="Kirsch R."/>
            <person name="Pauchet Y."/>
        </authorList>
    </citation>
    <scope>NUCLEOTIDE SEQUENCE</scope>
    <source>
        <strain evidence="2">RBIC_L_NR</strain>
    </source>
</reference>
<dbReference type="EMBL" id="JANEYF010005690">
    <property type="protein sequence ID" value="KAJ8927314.1"/>
    <property type="molecule type" value="Genomic_DNA"/>
</dbReference>
<evidence type="ECO:0000313" key="2">
    <source>
        <dbReference type="EMBL" id="KAJ8927314.1"/>
    </source>
</evidence>
<gene>
    <name evidence="2" type="ORF">NQ314_020228</name>
</gene>
<comment type="caution">
    <text evidence="2">The sequence shown here is derived from an EMBL/GenBank/DDBJ whole genome shotgun (WGS) entry which is preliminary data.</text>
</comment>
<keyword evidence="1" id="KW-0175">Coiled coil</keyword>
<dbReference type="GO" id="GO:0005929">
    <property type="term" value="C:cilium"/>
    <property type="evidence" value="ECO:0007669"/>
    <property type="project" value="GOC"/>
</dbReference>
<dbReference type="AlphaFoldDB" id="A0AAV8WLD1"/>
<accession>A0AAV8WLD1</accession>